<comment type="caution">
    <text evidence="2">The sequence shown here is derived from an EMBL/GenBank/DDBJ whole genome shotgun (WGS) entry which is preliminary data.</text>
</comment>
<reference evidence="2" key="1">
    <citation type="journal article" date="2022" name="Plant J.">
        <title>Strategies of tolerance reflected in two North American maple genomes.</title>
        <authorList>
            <person name="McEvoy S.L."/>
            <person name="Sezen U.U."/>
            <person name="Trouern-Trend A."/>
            <person name="McMahon S.M."/>
            <person name="Schaberg P.G."/>
            <person name="Yang J."/>
            <person name="Wegrzyn J.L."/>
            <person name="Swenson N.G."/>
        </authorList>
    </citation>
    <scope>NUCLEOTIDE SEQUENCE</scope>
    <source>
        <strain evidence="2">NS2018</strain>
    </source>
</reference>
<proteinExistence type="predicted"/>
<keyword evidence="3" id="KW-1185">Reference proteome</keyword>
<dbReference type="AlphaFoldDB" id="A0AA39STL6"/>
<name>A0AA39STL6_ACESA</name>
<dbReference type="Pfam" id="PF22936">
    <property type="entry name" value="Pol_BBD"/>
    <property type="match status" value="1"/>
</dbReference>
<gene>
    <name evidence="2" type="ORF">LWI29_000934</name>
</gene>
<evidence type="ECO:0000313" key="2">
    <source>
        <dbReference type="EMBL" id="KAK0598941.1"/>
    </source>
</evidence>
<organism evidence="2 3">
    <name type="scientific">Acer saccharum</name>
    <name type="common">Sugar maple</name>
    <dbReference type="NCBI Taxonomy" id="4024"/>
    <lineage>
        <taxon>Eukaryota</taxon>
        <taxon>Viridiplantae</taxon>
        <taxon>Streptophyta</taxon>
        <taxon>Embryophyta</taxon>
        <taxon>Tracheophyta</taxon>
        <taxon>Spermatophyta</taxon>
        <taxon>Magnoliopsida</taxon>
        <taxon>eudicotyledons</taxon>
        <taxon>Gunneridae</taxon>
        <taxon>Pentapetalae</taxon>
        <taxon>rosids</taxon>
        <taxon>malvids</taxon>
        <taxon>Sapindales</taxon>
        <taxon>Sapindaceae</taxon>
        <taxon>Hippocastanoideae</taxon>
        <taxon>Acereae</taxon>
        <taxon>Acer</taxon>
    </lineage>
</organism>
<evidence type="ECO:0000313" key="3">
    <source>
        <dbReference type="Proteomes" id="UP001168877"/>
    </source>
</evidence>
<accession>A0AA39STL6</accession>
<protein>
    <recommendedName>
        <fullName evidence="1">Retrovirus-related Pol polyprotein from transposon TNT 1-94-like beta-barrel domain-containing protein</fullName>
    </recommendedName>
</protein>
<evidence type="ECO:0000259" key="1">
    <source>
        <dbReference type="Pfam" id="PF22936"/>
    </source>
</evidence>
<reference evidence="2" key="2">
    <citation type="submission" date="2023-06" db="EMBL/GenBank/DDBJ databases">
        <authorList>
            <person name="Swenson N.G."/>
            <person name="Wegrzyn J.L."/>
            <person name="Mcevoy S.L."/>
        </authorList>
    </citation>
    <scope>NUCLEOTIDE SEQUENCE</scope>
    <source>
        <strain evidence="2">NS2018</strain>
        <tissue evidence="2">Leaf</tissue>
    </source>
</reference>
<dbReference type="Proteomes" id="UP001168877">
    <property type="component" value="Unassembled WGS sequence"/>
</dbReference>
<dbReference type="EMBL" id="JAUESC010000003">
    <property type="protein sequence ID" value="KAK0598941.1"/>
    <property type="molecule type" value="Genomic_DNA"/>
</dbReference>
<dbReference type="InterPro" id="IPR054722">
    <property type="entry name" value="PolX-like_BBD"/>
</dbReference>
<sequence length="96" mass="10753">MKIGNASDSKIEGIGDIDIENDIGCNVKLQDVRYVPDLRINLISGIALDDEQGFENQKRRVGLLTKRELEEIPSQELMTMVPMRVKFCTESLGVDS</sequence>
<feature type="domain" description="Retrovirus-related Pol polyprotein from transposon TNT 1-94-like beta-barrel" evidence="1">
    <location>
        <begin position="2"/>
        <end position="51"/>
    </location>
</feature>